<sequence length="101" mass="11371">MRRRATSVRLRAAVVADAAPRWMQLQRRDREEGLLGERVWERGTTTRRRRWTGGCGSRSPEIVRREPASPESWPDVRHLGHEGGAAGVGPPAPLNRLAGRR</sequence>
<protein>
    <submittedName>
        <fullName evidence="2">Uncharacterized protein</fullName>
    </submittedName>
</protein>
<evidence type="ECO:0000313" key="2">
    <source>
        <dbReference type="EMBL" id="OEL22510.1"/>
    </source>
</evidence>
<keyword evidence="3" id="KW-1185">Reference proteome</keyword>
<feature type="compositionally biased region" description="Basic and acidic residues" evidence="1">
    <location>
        <begin position="61"/>
        <end position="81"/>
    </location>
</feature>
<name>A0A1E5VBH9_9POAL</name>
<evidence type="ECO:0000313" key="3">
    <source>
        <dbReference type="Proteomes" id="UP000095767"/>
    </source>
</evidence>
<dbReference type="Proteomes" id="UP000095767">
    <property type="component" value="Unassembled WGS sequence"/>
</dbReference>
<dbReference type="EMBL" id="LWDX02045135">
    <property type="protein sequence ID" value="OEL22510.1"/>
    <property type="molecule type" value="Genomic_DNA"/>
</dbReference>
<proteinExistence type="predicted"/>
<accession>A0A1E5VBH9</accession>
<organism evidence="2 3">
    <name type="scientific">Dichanthelium oligosanthes</name>
    <dbReference type="NCBI Taxonomy" id="888268"/>
    <lineage>
        <taxon>Eukaryota</taxon>
        <taxon>Viridiplantae</taxon>
        <taxon>Streptophyta</taxon>
        <taxon>Embryophyta</taxon>
        <taxon>Tracheophyta</taxon>
        <taxon>Spermatophyta</taxon>
        <taxon>Magnoliopsida</taxon>
        <taxon>Liliopsida</taxon>
        <taxon>Poales</taxon>
        <taxon>Poaceae</taxon>
        <taxon>PACMAD clade</taxon>
        <taxon>Panicoideae</taxon>
        <taxon>Panicodae</taxon>
        <taxon>Paniceae</taxon>
        <taxon>Dichantheliinae</taxon>
        <taxon>Dichanthelium</taxon>
    </lineage>
</organism>
<feature type="region of interest" description="Disordered" evidence="1">
    <location>
        <begin position="50"/>
        <end position="101"/>
    </location>
</feature>
<gene>
    <name evidence="2" type="ORF">BAE44_0016471</name>
</gene>
<reference evidence="2 3" key="1">
    <citation type="submission" date="2016-09" db="EMBL/GenBank/DDBJ databases">
        <title>The draft genome of Dichanthelium oligosanthes: A C3 panicoid grass species.</title>
        <authorList>
            <person name="Studer A.J."/>
            <person name="Schnable J.C."/>
            <person name="Brutnell T.P."/>
        </authorList>
    </citation>
    <scope>NUCLEOTIDE SEQUENCE [LARGE SCALE GENOMIC DNA]</scope>
    <source>
        <strain evidence="3">cv. Kellogg 1175</strain>
        <tissue evidence="2">Leaf</tissue>
    </source>
</reference>
<evidence type="ECO:0000256" key="1">
    <source>
        <dbReference type="SAM" id="MobiDB-lite"/>
    </source>
</evidence>
<dbReference type="AlphaFoldDB" id="A0A1E5VBH9"/>
<comment type="caution">
    <text evidence="2">The sequence shown here is derived from an EMBL/GenBank/DDBJ whole genome shotgun (WGS) entry which is preliminary data.</text>
</comment>